<dbReference type="InterPro" id="IPR017853">
    <property type="entry name" value="GH"/>
</dbReference>
<gene>
    <name evidence="2" type="ORF">NEF87_003415</name>
</gene>
<organism evidence="2 3">
    <name type="scientific">Candidatus Lokiarchaeum ossiferum</name>
    <dbReference type="NCBI Taxonomy" id="2951803"/>
    <lineage>
        <taxon>Archaea</taxon>
        <taxon>Promethearchaeati</taxon>
        <taxon>Promethearchaeota</taxon>
        <taxon>Promethearchaeia</taxon>
        <taxon>Promethearchaeales</taxon>
        <taxon>Promethearchaeaceae</taxon>
        <taxon>Candidatus Lokiarchaeum</taxon>
    </lineage>
</organism>
<proteinExistence type="predicted"/>
<dbReference type="PANTHER" id="PTHR10357">
    <property type="entry name" value="ALPHA-AMYLASE FAMILY MEMBER"/>
    <property type="match status" value="1"/>
</dbReference>
<evidence type="ECO:0000313" key="3">
    <source>
        <dbReference type="Proteomes" id="UP001208689"/>
    </source>
</evidence>
<feature type="domain" description="Glycosyl hydrolase family 13 catalytic" evidence="1">
    <location>
        <begin position="18"/>
        <end position="393"/>
    </location>
</feature>
<dbReference type="PANTHER" id="PTHR10357:SF179">
    <property type="entry name" value="NEUTRAL AND BASIC AMINO ACID TRANSPORT PROTEIN RBAT"/>
    <property type="match status" value="1"/>
</dbReference>
<dbReference type="InterPro" id="IPR045857">
    <property type="entry name" value="O16G_dom_2"/>
</dbReference>
<evidence type="ECO:0000313" key="2">
    <source>
        <dbReference type="EMBL" id="UYP47130.1"/>
    </source>
</evidence>
<dbReference type="Pfam" id="PF00128">
    <property type="entry name" value="Alpha-amylase"/>
    <property type="match status" value="1"/>
</dbReference>
<dbReference type="Gene3D" id="3.90.400.10">
    <property type="entry name" value="Oligo-1,6-glucosidase, Domain 2"/>
    <property type="match status" value="1"/>
</dbReference>
<keyword evidence="3" id="KW-1185">Reference proteome</keyword>
<dbReference type="Proteomes" id="UP001208689">
    <property type="component" value="Chromosome"/>
</dbReference>
<name>A0ABY6HUC8_9ARCH</name>
<dbReference type="SMART" id="SM00642">
    <property type="entry name" value="Aamy"/>
    <property type="match status" value="1"/>
</dbReference>
<evidence type="ECO:0000259" key="1">
    <source>
        <dbReference type="SMART" id="SM00642"/>
    </source>
</evidence>
<accession>A0ABY6HUC8</accession>
<sequence>MTRQPETDLWWKKTTVYQIYPRSFMDSSGNGIGDLEGIISKLDYVKDLGVETIWFSPFYTSPQEDFGYDIANYKDIAPEYGTMANCDKLIQEIHDRGMKIIMDLVLNHTSDKHPWFLESKSSRDNPKRDWYVWQDGKKPKGKAPPNNWQARITGSGWYYDENTDQWYWAQFLPFQPDLNYRNPEVKAKMFGTVRFWLEKGADGFRLDIIDSLYEDAAFRNNPLSRHLLPSEDGVLFKSTKMTMHHPDTMIFVQELRKLIDEYSNPSRFLVGEVEGPMPTIKKYCGEVNNPGLNSIFLFETLGVKLQPKTIRKLLNKFNQYYPDPFIPTWVSSNHDIMRRISRFNNDLEIAKLNAALQLTARAVPYIYYGEEIGLQQNSIPLSDSLDAVVSRFRKLPKVIQKLLQKITSEAIHRDNCRTPMQWTPSQNAGFCSPSIKPWLPVSSGYQDRNVETMYNNPDSILHCYKRFLQIRKQYSVLNSGRMTLIASELLPKQVLGFSRWIKTSDVKEEVNIFLNFEDTLVEFSNPTASKNIIASTTIVKAENNEQKIILRPYEAIIME</sequence>
<dbReference type="SUPFAM" id="SSF51445">
    <property type="entry name" value="(Trans)glycosidases"/>
    <property type="match status" value="1"/>
</dbReference>
<protein>
    <recommendedName>
        <fullName evidence="1">Glycosyl hydrolase family 13 catalytic domain-containing protein</fullName>
    </recommendedName>
</protein>
<dbReference type="EMBL" id="CP104013">
    <property type="protein sequence ID" value="UYP47130.1"/>
    <property type="molecule type" value="Genomic_DNA"/>
</dbReference>
<reference evidence="2" key="1">
    <citation type="submission" date="2022-09" db="EMBL/GenBank/DDBJ databases">
        <title>Actin cytoskeleton and complex cell architecture in an #Asgard archaeon.</title>
        <authorList>
            <person name="Ponce Toledo R.I."/>
            <person name="Schleper C."/>
            <person name="Rodrigues Oliveira T."/>
            <person name="Wollweber F."/>
            <person name="Xu J."/>
            <person name="Rittmann S."/>
            <person name="Klingl A."/>
            <person name="Pilhofer M."/>
        </authorList>
    </citation>
    <scope>NUCLEOTIDE SEQUENCE</scope>
    <source>
        <strain evidence="2">B-35</strain>
    </source>
</reference>
<dbReference type="CDD" id="cd11333">
    <property type="entry name" value="AmyAc_SI_OligoGlu_DGase"/>
    <property type="match status" value="1"/>
</dbReference>
<dbReference type="InterPro" id="IPR006047">
    <property type="entry name" value="GH13_cat_dom"/>
</dbReference>
<dbReference type="Gene3D" id="3.20.20.80">
    <property type="entry name" value="Glycosidases"/>
    <property type="match status" value="1"/>
</dbReference>